<evidence type="ECO:0000313" key="2">
    <source>
        <dbReference type="Proteomes" id="UP001153709"/>
    </source>
</evidence>
<dbReference type="PANTHER" id="PTHR37162">
    <property type="entry name" value="HAT FAMILY DIMERISATION DOMAINCONTAINING PROTEIN-RELATED"/>
    <property type="match status" value="1"/>
</dbReference>
<accession>A0A9N9SWD6</accession>
<protein>
    <submittedName>
        <fullName evidence="1">Uncharacterized protein</fullName>
    </submittedName>
</protein>
<dbReference type="Proteomes" id="UP001153709">
    <property type="component" value="Chromosome 4"/>
</dbReference>
<reference evidence="1" key="1">
    <citation type="submission" date="2022-01" db="EMBL/GenBank/DDBJ databases">
        <authorList>
            <person name="King R."/>
        </authorList>
    </citation>
    <scope>NUCLEOTIDE SEQUENCE</scope>
</reference>
<sequence>MRNECLQEFQSFFKTDIHKILKPAITNWLSLKQCVDRVLEQFQLQPLKAYFIEVVLEDPSLTTDEILSTMNNQFTQIYLEFMSYVLDLMTDFNTLFQINKPLLHKLKLETAKLLTTICSNFIEINIIRKNDIFQLNHKNAHKVKLEQIYLCITTHKSFESLCKVPEIGQACNLFLKTILEFYIELVVI</sequence>
<name>A0A9N9SWD6_DIABA</name>
<dbReference type="EMBL" id="OU898279">
    <property type="protein sequence ID" value="CAG9833591.1"/>
    <property type="molecule type" value="Genomic_DNA"/>
</dbReference>
<dbReference type="PANTHER" id="PTHR37162:SF1">
    <property type="entry name" value="BED-TYPE DOMAIN-CONTAINING PROTEIN"/>
    <property type="match status" value="1"/>
</dbReference>
<gene>
    <name evidence="1" type="ORF">DIABBA_LOCUS6980</name>
</gene>
<evidence type="ECO:0000313" key="1">
    <source>
        <dbReference type="EMBL" id="CAG9833591.1"/>
    </source>
</evidence>
<proteinExistence type="predicted"/>
<keyword evidence="2" id="KW-1185">Reference proteome</keyword>
<dbReference type="AlphaFoldDB" id="A0A9N9SWD6"/>
<organism evidence="1 2">
    <name type="scientific">Diabrotica balteata</name>
    <name type="common">Banded cucumber beetle</name>
    <dbReference type="NCBI Taxonomy" id="107213"/>
    <lineage>
        <taxon>Eukaryota</taxon>
        <taxon>Metazoa</taxon>
        <taxon>Ecdysozoa</taxon>
        <taxon>Arthropoda</taxon>
        <taxon>Hexapoda</taxon>
        <taxon>Insecta</taxon>
        <taxon>Pterygota</taxon>
        <taxon>Neoptera</taxon>
        <taxon>Endopterygota</taxon>
        <taxon>Coleoptera</taxon>
        <taxon>Polyphaga</taxon>
        <taxon>Cucujiformia</taxon>
        <taxon>Chrysomeloidea</taxon>
        <taxon>Chrysomelidae</taxon>
        <taxon>Galerucinae</taxon>
        <taxon>Diabroticina</taxon>
        <taxon>Diabroticites</taxon>
        <taxon>Diabrotica</taxon>
    </lineage>
</organism>
<dbReference type="OrthoDB" id="10062780at2759"/>